<dbReference type="GO" id="GO:0016747">
    <property type="term" value="F:acyltransferase activity, transferring groups other than amino-acyl groups"/>
    <property type="evidence" value="ECO:0007669"/>
    <property type="project" value="InterPro"/>
</dbReference>
<evidence type="ECO:0000313" key="4">
    <source>
        <dbReference type="EMBL" id="KJS63769.1"/>
    </source>
</evidence>
<name>A0A0F2TKV0_STRR3</name>
<keyword evidence="2" id="KW-0012">Acyltransferase</keyword>
<sequence length="171" mass="19152">MRYRIERIGAEDWQRLRDVRLAQLLDTPMAFVETHATALGHPEEEWRTRAAEVNGPGRVGLVAVDGEGGDEWVGTMLTLPHPEEPTSTVLIGVWVAPEHRGRELGVTDLLFDAVVEWARAEGKKTMVLRVHEANDRAAAFYRRRGFTFTGHAAPFVLDPTTSTLRMVLPLD</sequence>
<keyword evidence="1" id="KW-0808">Transferase</keyword>
<proteinExistence type="predicted"/>
<feature type="domain" description="N-acetyltransferase" evidence="3">
    <location>
        <begin position="3"/>
        <end position="171"/>
    </location>
</feature>
<dbReference type="OrthoDB" id="9799092at2"/>
<dbReference type="Pfam" id="PF00583">
    <property type="entry name" value="Acetyltransf_1"/>
    <property type="match status" value="1"/>
</dbReference>
<dbReference type="PROSITE" id="PS51186">
    <property type="entry name" value="GNAT"/>
    <property type="match status" value="1"/>
</dbReference>
<dbReference type="EMBL" id="JZKH01000001">
    <property type="protein sequence ID" value="KJS63769.1"/>
    <property type="molecule type" value="Genomic_DNA"/>
</dbReference>
<dbReference type="InterPro" id="IPR000182">
    <property type="entry name" value="GNAT_dom"/>
</dbReference>
<keyword evidence="5" id="KW-1185">Reference proteome</keyword>
<gene>
    <name evidence="4" type="ORF">VM95_00500</name>
</gene>
<protein>
    <recommendedName>
        <fullName evidence="3">N-acetyltransferase domain-containing protein</fullName>
    </recommendedName>
</protein>
<dbReference type="RefSeq" id="WP_045691897.1">
    <property type="nucleotide sequence ID" value="NZ_JZKH01000001.1"/>
</dbReference>
<dbReference type="Proteomes" id="UP000033699">
    <property type="component" value="Unassembled WGS sequence"/>
</dbReference>
<dbReference type="InterPro" id="IPR050832">
    <property type="entry name" value="Bact_Acetyltransf"/>
</dbReference>
<evidence type="ECO:0000259" key="3">
    <source>
        <dbReference type="PROSITE" id="PS51186"/>
    </source>
</evidence>
<dbReference type="Gene3D" id="3.40.630.30">
    <property type="match status" value="1"/>
</dbReference>
<organism evidence="4 5">
    <name type="scientific">Streptomyces rubellomurinus (strain ATCC 31215)</name>
    <dbReference type="NCBI Taxonomy" id="359131"/>
    <lineage>
        <taxon>Bacteria</taxon>
        <taxon>Bacillati</taxon>
        <taxon>Actinomycetota</taxon>
        <taxon>Actinomycetes</taxon>
        <taxon>Kitasatosporales</taxon>
        <taxon>Streptomycetaceae</taxon>
        <taxon>Streptomyces</taxon>
    </lineage>
</organism>
<accession>A0A0F2TKV0</accession>
<reference evidence="4 5" key="1">
    <citation type="submission" date="2015-02" db="EMBL/GenBank/DDBJ databases">
        <authorList>
            <person name="Ju K.-S."/>
            <person name="Doroghazi J.R."/>
            <person name="Metcalf W."/>
        </authorList>
    </citation>
    <scope>NUCLEOTIDE SEQUENCE [LARGE SCALE GENOMIC DNA]</scope>
    <source>
        <strain evidence="4 5">ATCC 31215</strain>
    </source>
</reference>
<evidence type="ECO:0000313" key="5">
    <source>
        <dbReference type="Proteomes" id="UP000033699"/>
    </source>
</evidence>
<dbReference type="CDD" id="cd04301">
    <property type="entry name" value="NAT_SF"/>
    <property type="match status" value="1"/>
</dbReference>
<dbReference type="InterPro" id="IPR016181">
    <property type="entry name" value="Acyl_CoA_acyltransferase"/>
</dbReference>
<evidence type="ECO:0000256" key="2">
    <source>
        <dbReference type="ARBA" id="ARBA00023315"/>
    </source>
</evidence>
<dbReference type="AlphaFoldDB" id="A0A0F2TKV0"/>
<evidence type="ECO:0000256" key="1">
    <source>
        <dbReference type="ARBA" id="ARBA00022679"/>
    </source>
</evidence>
<dbReference type="SUPFAM" id="SSF55729">
    <property type="entry name" value="Acyl-CoA N-acyltransferases (Nat)"/>
    <property type="match status" value="1"/>
</dbReference>
<comment type="caution">
    <text evidence="4">The sequence shown here is derived from an EMBL/GenBank/DDBJ whole genome shotgun (WGS) entry which is preliminary data.</text>
</comment>
<dbReference type="PATRIC" id="fig|359131.3.peg.105"/>
<dbReference type="PANTHER" id="PTHR43877">
    <property type="entry name" value="AMINOALKYLPHOSPHONATE N-ACETYLTRANSFERASE-RELATED-RELATED"/>
    <property type="match status" value="1"/>
</dbReference>